<evidence type="ECO:0000313" key="7">
    <source>
        <dbReference type="EMBL" id="KAJ1346183.1"/>
    </source>
</evidence>
<evidence type="ECO:0000256" key="1">
    <source>
        <dbReference type="ARBA" id="ARBA00004370"/>
    </source>
</evidence>
<reference evidence="7" key="1">
    <citation type="submission" date="2021-06" db="EMBL/GenBank/DDBJ databases">
        <title>Parelaphostrongylus tenuis whole genome reference sequence.</title>
        <authorList>
            <person name="Garwood T.J."/>
            <person name="Larsen P.A."/>
            <person name="Fountain-Jones N.M."/>
            <person name="Garbe J.R."/>
            <person name="Macchietto M.G."/>
            <person name="Kania S.A."/>
            <person name="Gerhold R.W."/>
            <person name="Richards J.E."/>
            <person name="Wolf T.M."/>
        </authorList>
    </citation>
    <scope>NUCLEOTIDE SEQUENCE</scope>
    <source>
        <strain evidence="7">MNPRO001-30</strain>
        <tissue evidence="7">Meninges</tissue>
    </source>
</reference>
<dbReference type="GO" id="GO:0016020">
    <property type="term" value="C:membrane"/>
    <property type="evidence" value="ECO:0007669"/>
    <property type="project" value="UniProtKB-SubCell"/>
</dbReference>
<evidence type="ECO:0000259" key="6">
    <source>
        <dbReference type="Pfam" id="PF01490"/>
    </source>
</evidence>
<feature type="chain" id="PRO_5042166693" description="Amino acid transporter transmembrane domain-containing protein" evidence="5">
    <location>
        <begin position="22"/>
        <end position="96"/>
    </location>
</feature>
<proteinExistence type="predicted"/>
<keyword evidence="5" id="KW-0732">Signal</keyword>
<gene>
    <name evidence="7" type="ORF">KIN20_000909</name>
</gene>
<dbReference type="Pfam" id="PF01490">
    <property type="entry name" value="Aa_trans"/>
    <property type="match status" value="1"/>
</dbReference>
<dbReference type="EMBL" id="JAHQIW010000121">
    <property type="protein sequence ID" value="KAJ1346183.1"/>
    <property type="molecule type" value="Genomic_DNA"/>
</dbReference>
<name>A0AAD5QBW1_PARTN</name>
<comment type="caution">
    <text evidence="7">The sequence shown here is derived from an EMBL/GenBank/DDBJ whole genome shotgun (WGS) entry which is preliminary data.</text>
</comment>
<organism evidence="7 8">
    <name type="scientific">Parelaphostrongylus tenuis</name>
    <name type="common">Meningeal worm</name>
    <dbReference type="NCBI Taxonomy" id="148309"/>
    <lineage>
        <taxon>Eukaryota</taxon>
        <taxon>Metazoa</taxon>
        <taxon>Ecdysozoa</taxon>
        <taxon>Nematoda</taxon>
        <taxon>Chromadorea</taxon>
        <taxon>Rhabditida</taxon>
        <taxon>Rhabditina</taxon>
        <taxon>Rhabditomorpha</taxon>
        <taxon>Strongyloidea</taxon>
        <taxon>Metastrongylidae</taxon>
        <taxon>Parelaphostrongylus</taxon>
    </lineage>
</organism>
<comment type="subcellular location">
    <subcellularLocation>
        <location evidence="1">Membrane</location>
    </subcellularLocation>
</comment>
<accession>A0AAD5QBW1</accession>
<evidence type="ECO:0000256" key="3">
    <source>
        <dbReference type="ARBA" id="ARBA00022989"/>
    </source>
</evidence>
<dbReference type="InterPro" id="IPR013057">
    <property type="entry name" value="AA_transpt_TM"/>
</dbReference>
<keyword evidence="3" id="KW-1133">Transmembrane helix</keyword>
<evidence type="ECO:0000256" key="5">
    <source>
        <dbReference type="SAM" id="SignalP"/>
    </source>
</evidence>
<feature type="signal peptide" evidence="5">
    <location>
        <begin position="1"/>
        <end position="21"/>
    </location>
</feature>
<evidence type="ECO:0000256" key="2">
    <source>
        <dbReference type="ARBA" id="ARBA00022692"/>
    </source>
</evidence>
<keyword evidence="8" id="KW-1185">Reference proteome</keyword>
<protein>
    <recommendedName>
        <fullName evidence="6">Amino acid transporter transmembrane domain-containing protein</fullName>
    </recommendedName>
</protein>
<sequence>MVGNTFMLLSAVIIFTQLSLTKHVYHSVPGVTNFRGIVFAAGSVIYSFEGQALVLPLENKMKHPIEMRGWTGVLSTGISLVRFSSAVLIFRGFPSN</sequence>
<feature type="domain" description="Amino acid transporter transmembrane" evidence="6">
    <location>
        <begin position="4"/>
        <end position="84"/>
    </location>
</feature>
<keyword evidence="2" id="KW-0812">Transmembrane</keyword>
<evidence type="ECO:0000256" key="4">
    <source>
        <dbReference type="ARBA" id="ARBA00023136"/>
    </source>
</evidence>
<keyword evidence="4" id="KW-0472">Membrane</keyword>
<dbReference type="Proteomes" id="UP001196413">
    <property type="component" value="Unassembled WGS sequence"/>
</dbReference>
<evidence type="ECO:0000313" key="8">
    <source>
        <dbReference type="Proteomes" id="UP001196413"/>
    </source>
</evidence>
<dbReference type="AlphaFoldDB" id="A0AAD5QBW1"/>